<dbReference type="Proteomes" id="UP001562425">
    <property type="component" value="Unassembled WGS sequence"/>
</dbReference>
<protein>
    <submittedName>
        <fullName evidence="1">Uncharacterized protein</fullName>
    </submittedName>
</protein>
<evidence type="ECO:0000313" key="2">
    <source>
        <dbReference type="Proteomes" id="UP001562425"/>
    </source>
</evidence>
<dbReference type="AlphaFoldDB" id="A0ABD1DBL1"/>
<gene>
    <name evidence="1" type="ORF">pipiens_010044</name>
</gene>
<comment type="caution">
    <text evidence="1">The sequence shown here is derived from an EMBL/GenBank/DDBJ whole genome shotgun (WGS) entry which is preliminary data.</text>
</comment>
<sequence length="113" mass="12919">MTDQNWFGAVDCCNHHGMRLATVNDETEHASLETELRNLQLRLTQQEAILDWGKRSGRRKWRSRLAGHRPEHELLKSGLDNKSQDAAKHCVELNHDPAAEILALELGSWRISV</sequence>
<proteinExistence type="predicted"/>
<dbReference type="InterPro" id="IPR016187">
    <property type="entry name" value="CTDL_fold"/>
</dbReference>
<dbReference type="EMBL" id="JBEHCU010006474">
    <property type="protein sequence ID" value="KAL1397045.1"/>
    <property type="molecule type" value="Genomic_DNA"/>
</dbReference>
<evidence type="ECO:0000313" key="1">
    <source>
        <dbReference type="EMBL" id="KAL1397045.1"/>
    </source>
</evidence>
<accession>A0ABD1DBL1</accession>
<keyword evidence="2" id="KW-1185">Reference proteome</keyword>
<dbReference type="Gene3D" id="3.10.100.10">
    <property type="entry name" value="Mannose-Binding Protein A, subunit A"/>
    <property type="match status" value="1"/>
</dbReference>
<dbReference type="SUPFAM" id="SSF56436">
    <property type="entry name" value="C-type lectin-like"/>
    <property type="match status" value="1"/>
</dbReference>
<organism evidence="1 2">
    <name type="scientific">Culex pipiens pipiens</name>
    <name type="common">Northern house mosquito</name>
    <dbReference type="NCBI Taxonomy" id="38569"/>
    <lineage>
        <taxon>Eukaryota</taxon>
        <taxon>Metazoa</taxon>
        <taxon>Ecdysozoa</taxon>
        <taxon>Arthropoda</taxon>
        <taxon>Hexapoda</taxon>
        <taxon>Insecta</taxon>
        <taxon>Pterygota</taxon>
        <taxon>Neoptera</taxon>
        <taxon>Endopterygota</taxon>
        <taxon>Diptera</taxon>
        <taxon>Nematocera</taxon>
        <taxon>Culicoidea</taxon>
        <taxon>Culicidae</taxon>
        <taxon>Culicinae</taxon>
        <taxon>Culicini</taxon>
        <taxon>Culex</taxon>
        <taxon>Culex</taxon>
    </lineage>
</organism>
<reference evidence="1 2" key="1">
    <citation type="submission" date="2024-05" db="EMBL/GenBank/DDBJ databases">
        <title>Culex pipiens pipiens assembly and annotation.</title>
        <authorList>
            <person name="Alout H."/>
            <person name="Durand T."/>
        </authorList>
    </citation>
    <scope>NUCLEOTIDE SEQUENCE [LARGE SCALE GENOMIC DNA]</scope>
    <source>
        <strain evidence="1">HA-2024</strain>
        <tissue evidence="1">Whole body</tissue>
    </source>
</reference>
<name>A0ABD1DBL1_CULPP</name>
<dbReference type="InterPro" id="IPR016186">
    <property type="entry name" value="C-type_lectin-like/link_sf"/>
</dbReference>